<evidence type="ECO:0000313" key="6">
    <source>
        <dbReference type="EMBL" id="HIQ78381.1"/>
    </source>
</evidence>
<keyword evidence="4" id="KW-0804">Transcription</keyword>
<dbReference type="InterPro" id="IPR036390">
    <property type="entry name" value="WH_DNA-bd_sf"/>
</dbReference>
<evidence type="ECO:0000256" key="2">
    <source>
        <dbReference type="ARBA" id="ARBA00023015"/>
    </source>
</evidence>
<dbReference type="Pfam" id="PF00126">
    <property type="entry name" value="HTH_1"/>
    <property type="match status" value="1"/>
</dbReference>
<reference evidence="6" key="2">
    <citation type="journal article" date="2021" name="PeerJ">
        <title>Extensive microbial diversity within the chicken gut microbiome revealed by metagenomics and culture.</title>
        <authorList>
            <person name="Gilroy R."/>
            <person name="Ravi A."/>
            <person name="Getino M."/>
            <person name="Pursley I."/>
            <person name="Horton D.L."/>
            <person name="Alikhan N.F."/>
            <person name="Baker D."/>
            <person name="Gharbi K."/>
            <person name="Hall N."/>
            <person name="Watson M."/>
            <person name="Adriaenssens E.M."/>
            <person name="Foster-Nyarko E."/>
            <person name="Jarju S."/>
            <person name="Secka A."/>
            <person name="Antonio M."/>
            <person name="Oren A."/>
            <person name="Chaudhuri R.R."/>
            <person name="La Ragione R."/>
            <person name="Hildebrand F."/>
            <person name="Pallen M.J."/>
        </authorList>
    </citation>
    <scope>NUCLEOTIDE SEQUENCE</scope>
    <source>
        <strain evidence="6">ChiBcolR7-354</strain>
    </source>
</reference>
<reference evidence="6" key="1">
    <citation type="submission" date="2020-10" db="EMBL/GenBank/DDBJ databases">
        <authorList>
            <person name="Gilroy R."/>
        </authorList>
    </citation>
    <scope>NUCLEOTIDE SEQUENCE</scope>
    <source>
        <strain evidence="6">ChiBcolR7-354</strain>
    </source>
</reference>
<comment type="caution">
    <text evidence="6">The sequence shown here is derived from an EMBL/GenBank/DDBJ whole genome shotgun (WGS) entry which is preliminary data.</text>
</comment>
<evidence type="ECO:0000256" key="4">
    <source>
        <dbReference type="ARBA" id="ARBA00023163"/>
    </source>
</evidence>
<accession>A0A9D1CSA0</accession>
<name>A0A9D1CSA0_9FIRM</name>
<dbReference type="PANTHER" id="PTHR30346">
    <property type="entry name" value="TRANSCRIPTIONAL DUAL REGULATOR HCAR-RELATED"/>
    <property type="match status" value="1"/>
</dbReference>
<dbReference type="Gene3D" id="1.10.10.10">
    <property type="entry name" value="Winged helix-like DNA-binding domain superfamily/Winged helix DNA-binding domain"/>
    <property type="match status" value="1"/>
</dbReference>
<dbReference type="GO" id="GO:0032993">
    <property type="term" value="C:protein-DNA complex"/>
    <property type="evidence" value="ECO:0007669"/>
    <property type="project" value="TreeGrafter"/>
</dbReference>
<dbReference type="EMBL" id="DVGA01000041">
    <property type="protein sequence ID" value="HIQ78381.1"/>
    <property type="molecule type" value="Genomic_DNA"/>
</dbReference>
<dbReference type="GO" id="GO:0003677">
    <property type="term" value="F:DNA binding"/>
    <property type="evidence" value="ECO:0007669"/>
    <property type="project" value="UniProtKB-KW"/>
</dbReference>
<organism evidence="6 7">
    <name type="scientific">Candidatus Scatomorpha intestinavium</name>
    <dbReference type="NCBI Taxonomy" id="2840922"/>
    <lineage>
        <taxon>Bacteria</taxon>
        <taxon>Bacillati</taxon>
        <taxon>Bacillota</taxon>
        <taxon>Clostridia</taxon>
        <taxon>Eubacteriales</taxon>
        <taxon>Candidatus Scatomorpha</taxon>
    </lineage>
</organism>
<dbReference type="Gene3D" id="3.40.190.10">
    <property type="entry name" value="Periplasmic binding protein-like II"/>
    <property type="match status" value="2"/>
</dbReference>
<keyword evidence="3" id="KW-0238">DNA-binding</keyword>
<dbReference type="PROSITE" id="PS50931">
    <property type="entry name" value="HTH_LYSR"/>
    <property type="match status" value="1"/>
</dbReference>
<dbReference type="InterPro" id="IPR005119">
    <property type="entry name" value="LysR_subst-bd"/>
</dbReference>
<evidence type="ECO:0000259" key="5">
    <source>
        <dbReference type="PROSITE" id="PS50931"/>
    </source>
</evidence>
<dbReference type="InterPro" id="IPR036388">
    <property type="entry name" value="WH-like_DNA-bd_sf"/>
</dbReference>
<dbReference type="AlphaFoldDB" id="A0A9D1CSA0"/>
<dbReference type="SUPFAM" id="SSF46785">
    <property type="entry name" value="Winged helix' DNA-binding domain"/>
    <property type="match status" value="1"/>
</dbReference>
<evidence type="ECO:0000256" key="1">
    <source>
        <dbReference type="ARBA" id="ARBA00009437"/>
    </source>
</evidence>
<evidence type="ECO:0000256" key="3">
    <source>
        <dbReference type="ARBA" id="ARBA00023125"/>
    </source>
</evidence>
<evidence type="ECO:0000313" key="7">
    <source>
        <dbReference type="Proteomes" id="UP000824262"/>
    </source>
</evidence>
<dbReference type="GO" id="GO:0003700">
    <property type="term" value="F:DNA-binding transcription factor activity"/>
    <property type="evidence" value="ECO:0007669"/>
    <property type="project" value="InterPro"/>
</dbReference>
<protein>
    <submittedName>
        <fullName evidence="6">LysR family transcriptional regulator</fullName>
    </submittedName>
</protein>
<dbReference type="PRINTS" id="PR00039">
    <property type="entry name" value="HTHLYSR"/>
</dbReference>
<dbReference type="Proteomes" id="UP000824262">
    <property type="component" value="Unassembled WGS sequence"/>
</dbReference>
<sequence>MLLSIKVFYRFSTSYKAGQICRRCFCLNTTQLECFIAVANCLNFSRAAEQLRLTQPAVSHQISSLEDELGVKLFKRTSKSVRLTREGNLYTQYAGEILRLFNVSRGRVRAVGEEQRRVLGIGCRNTFELRLLSGALAELREEDGNFIPSLRVVPHDSLENLLLDGEIQVMPTFKENAPKRAVYRELALCRVVCALPEDSPLAERGSLEVQDIAQSCFLAISRPNASPRAVIDVQNRLIAGRGPGSVIFCESIEAQSAVIAAGFAVSVLAETPGIQMDGVCYVPVAGTEPISYGAAYMPDSRDALLNRFLGLLAEISKRE</sequence>
<dbReference type="Pfam" id="PF03466">
    <property type="entry name" value="LysR_substrate"/>
    <property type="match status" value="1"/>
</dbReference>
<comment type="similarity">
    <text evidence="1">Belongs to the LysR transcriptional regulatory family.</text>
</comment>
<gene>
    <name evidence="6" type="ORF">IAB77_03885</name>
</gene>
<keyword evidence="2" id="KW-0805">Transcription regulation</keyword>
<dbReference type="FunFam" id="1.10.10.10:FF:000001">
    <property type="entry name" value="LysR family transcriptional regulator"/>
    <property type="match status" value="1"/>
</dbReference>
<dbReference type="InterPro" id="IPR000847">
    <property type="entry name" value="LysR_HTH_N"/>
</dbReference>
<feature type="domain" description="HTH lysR-type" evidence="5">
    <location>
        <begin position="27"/>
        <end position="84"/>
    </location>
</feature>
<dbReference type="PANTHER" id="PTHR30346:SF0">
    <property type="entry name" value="HCA OPERON TRANSCRIPTIONAL ACTIVATOR HCAR"/>
    <property type="match status" value="1"/>
</dbReference>
<proteinExistence type="inferred from homology"/>
<dbReference type="SUPFAM" id="SSF53850">
    <property type="entry name" value="Periplasmic binding protein-like II"/>
    <property type="match status" value="1"/>
</dbReference>